<sequence length="110" mass="11166">MVRIAAFLLSLVGSLALLGSAAVAQPSNSFYSLTLAQPAATKTVVHEIPVSCDGAVCAAPKGNSRPAIVCASIARELGPVTAFRAGDQALDGEALAKCNAKADTTKLARR</sequence>
<evidence type="ECO:0000313" key="3">
    <source>
        <dbReference type="Proteomes" id="UP001597115"/>
    </source>
</evidence>
<dbReference type="Pfam" id="PF26624">
    <property type="entry name" value="DUF8200"/>
    <property type="match status" value="1"/>
</dbReference>
<dbReference type="NCBIfam" id="NF047636">
    <property type="entry name" value="CC_3452_fam"/>
    <property type="match status" value="1"/>
</dbReference>
<evidence type="ECO:0000256" key="1">
    <source>
        <dbReference type="SAM" id="SignalP"/>
    </source>
</evidence>
<dbReference type="InterPro" id="IPR058513">
    <property type="entry name" value="DUF8200"/>
</dbReference>
<proteinExistence type="predicted"/>
<feature type="chain" id="PRO_5045339854" description="Secreted protein" evidence="1">
    <location>
        <begin position="25"/>
        <end position="110"/>
    </location>
</feature>
<name>A0ABW4HXR7_9SPHN</name>
<dbReference type="RefSeq" id="WP_380886079.1">
    <property type="nucleotide sequence ID" value="NZ_JBHUDY010000001.1"/>
</dbReference>
<keyword evidence="3" id="KW-1185">Reference proteome</keyword>
<evidence type="ECO:0008006" key="4">
    <source>
        <dbReference type="Google" id="ProtNLM"/>
    </source>
</evidence>
<accession>A0ABW4HXR7</accession>
<comment type="caution">
    <text evidence="2">The sequence shown here is derived from an EMBL/GenBank/DDBJ whole genome shotgun (WGS) entry which is preliminary data.</text>
</comment>
<gene>
    <name evidence="2" type="ORF">ACFSCW_01260</name>
</gene>
<dbReference type="InterPro" id="IPR058067">
    <property type="entry name" value="CC_3452-like"/>
</dbReference>
<reference evidence="3" key="1">
    <citation type="journal article" date="2019" name="Int. J. Syst. Evol. Microbiol.">
        <title>The Global Catalogue of Microorganisms (GCM) 10K type strain sequencing project: providing services to taxonomists for standard genome sequencing and annotation.</title>
        <authorList>
            <consortium name="The Broad Institute Genomics Platform"/>
            <consortium name="The Broad Institute Genome Sequencing Center for Infectious Disease"/>
            <person name="Wu L."/>
            <person name="Ma J."/>
        </authorList>
    </citation>
    <scope>NUCLEOTIDE SEQUENCE [LARGE SCALE GENOMIC DNA]</scope>
    <source>
        <strain evidence="3">CGMCC 1.16275</strain>
    </source>
</reference>
<protein>
    <recommendedName>
        <fullName evidence="4">Secreted protein</fullName>
    </recommendedName>
</protein>
<feature type="signal peptide" evidence="1">
    <location>
        <begin position="1"/>
        <end position="24"/>
    </location>
</feature>
<keyword evidence="1" id="KW-0732">Signal</keyword>
<dbReference type="Proteomes" id="UP001597115">
    <property type="component" value="Unassembled WGS sequence"/>
</dbReference>
<evidence type="ECO:0000313" key="2">
    <source>
        <dbReference type="EMBL" id="MFD1610424.1"/>
    </source>
</evidence>
<dbReference type="EMBL" id="JBHUDY010000001">
    <property type="protein sequence ID" value="MFD1610424.1"/>
    <property type="molecule type" value="Genomic_DNA"/>
</dbReference>
<organism evidence="2 3">
    <name type="scientific">Sphingomonas tabacisoli</name>
    <dbReference type="NCBI Taxonomy" id="2249466"/>
    <lineage>
        <taxon>Bacteria</taxon>
        <taxon>Pseudomonadati</taxon>
        <taxon>Pseudomonadota</taxon>
        <taxon>Alphaproteobacteria</taxon>
        <taxon>Sphingomonadales</taxon>
        <taxon>Sphingomonadaceae</taxon>
        <taxon>Sphingomonas</taxon>
    </lineage>
</organism>